<keyword evidence="3" id="KW-0012">Acyltransferase</keyword>
<accession>A0A919REM4</accession>
<evidence type="ECO:0000256" key="1">
    <source>
        <dbReference type="SAM" id="Phobius"/>
    </source>
</evidence>
<dbReference type="GO" id="GO:0016020">
    <property type="term" value="C:membrane"/>
    <property type="evidence" value="ECO:0007669"/>
    <property type="project" value="TreeGrafter"/>
</dbReference>
<protein>
    <submittedName>
        <fullName evidence="3">Acyltransferase</fullName>
    </submittedName>
</protein>
<feature type="transmembrane region" description="Helical" evidence="1">
    <location>
        <begin position="336"/>
        <end position="354"/>
    </location>
</feature>
<name>A0A919REM4_9ACTN</name>
<dbReference type="Pfam" id="PF01757">
    <property type="entry name" value="Acyl_transf_3"/>
    <property type="match status" value="1"/>
</dbReference>
<feature type="transmembrane region" description="Helical" evidence="1">
    <location>
        <begin position="202"/>
        <end position="224"/>
    </location>
</feature>
<dbReference type="EMBL" id="BOOW01000007">
    <property type="protein sequence ID" value="GII91004.1"/>
    <property type="molecule type" value="Genomic_DNA"/>
</dbReference>
<feature type="domain" description="Acyltransferase 3" evidence="2">
    <location>
        <begin position="22"/>
        <end position="389"/>
    </location>
</feature>
<evidence type="ECO:0000259" key="2">
    <source>
        <dbReference type="Pfam" id="PF01757"/>
    </source>
</evidence>
<evidence type="ECO:0000313" key="4">
    <source>
        <dbReference type="Proteomes" id="UP000606172"/>
    </source>
</evidence>
<dbReference type="PANTHER" id="PTHR23028">
    <property type="entry name" value="ACETYLTRANSFERASE"/>
    <property type="match status" value="1"/>
</dbReference>
<evidence type="ECO:0000313" key="3">
    <source>
        <dbReference type="EMBL" id="GII91004.1"/>
    </source>
</evidence>
<feature type="transmembrane region" description="Helical" evidence="1">
    <location>
        <begin position="374"/>
        <end position="392"/>
    </location>
</feature>
<keyword evidence="1" id="KW-1133">Transmembrane helix</keyword>
<keyword evidence="4" id="KW-1185">Reference proteome</keyword>
<dbReference type="GO" id="GO:0009103">
    <property type="term" value="P:lipopolysaccharide biosynthetic process"/>
    <property type="evidence" value="ECO:0007669"/>
    <property type="project" value="TreeGrafter"/>
</dbReference>
<keyword evidence="1" id="KW-0812">Transmembrane</keyword>
<feature type="transmembrane region" description="Helical" evidence="1">
    <location>
        <begin position="231"/>
        <end position="247"/>
    </location>
</feature>
<gene>
    <name evidence="3" type="primary">exoZ</name>
    <name evidence="3" type="ORF">Ssi02_12350</name>
</gene>
<organism evidence="3 4">
    <name type="scientific">Sinosporangium siamense</name>
    <dbReference type="NCBI Taxonomy" id="1367973"/>
    <lineage>
        <taxon>Bacteria</taxon>
        <taxon>Bacillati</taxon>
        <taxon>Actinomycetota</taxon>
        <taxon>Actinomycetes</taxon>
        <taxon>Streptosporangiales</taxon>
        <taxon>Streptosporangiaceae</taxon>
        <taxon>Sinosporangium</taxon>
    </lineage>
</organism>
<feature type="transmembrane region" description="Helical" evidence="1">
    <location>
        <begin position="59"/>
        <end position="78"/>
    </location>
</feature>
<feature type="transmembrane region" description="Helical" evidence="1">
    <location>
        <begin position="98"/>
        <end position="117"/>
    </location>
</feature>
<dbReference type="InterPro" id="IPR002656">
    <property type="entry name" value="Acyl_transf_3_dom"/>
</dbReference>
<proteinExistence type="predicted"/>
<feature type="transmembrane region" description="Helical" evidence="1">
    <location>
        <begin position="149"/>
        <end position="169"/>
    </location>
</feature>
<keyword evidence="3" id="KW-0808">Transferase</keyword>
<dbReference type="Proteomes" id="UP000606172">
    <property type="component" value="Unassembled WGS sequence"/>
</dbReference>
<feature type="transmembrane region" description="Helical" evidence="1">
    <location>
        <begin position="176"/>
        <end position="196"/>
    </location>
</feature>
<dbReference type="RefSeq" id="WP_204021908.1">
    <property type="nucleotide sequence ID" value="NZ_BOOW01000007.1"/>
</dbReference>
<keyword evidence="1" id="KW-0472">Membrane</keyword>
<reference evidence="3" key="1">
    <citation type="submission" date="2021-01" db="EMBL/GenBank/DDBJ databases">
        <title>Whole genome shotgun sequence of Sinosporangium siamense NBRC 109515.</title>
        <authorList>
            <person name="Komaki H."/>
            <person name="Tamura T."/>
        </authorList>
    </citation>
    <scope>NUCLEOTIDE SEQUENCE</scope>
    <source>
        <strain evidence="3">NBRC 109515</strain>
    </source>
</reference>
<feature type="transmembrane region" description="Helical" evidence="1">
    <location>
        <begin position="311"/>
        <end position="329"/>
    </location>
</feature>
<dbReference type="AlphaFoldDB" id="A0A919REM4"/>
<dbReference type="GO" id="GO:0016747">
    <property type="term" value="F:acyltransferase activity, transferring groups other than amino-acyl groups"/>
    <property type="evidence" value="ECO:0007669"/>
    <property type="project" value="InterPro"/>
</dbReference>
<feature type="transmembrane region" description="Helical" evidence="1">
    <location>
        <begin position="282"/>
        <end position="299"/>
    </location>
</feature>
<dbReference type="PANTHER" id="PTHR23028:SF53">
    <property type="entry name" value="ACYL_TRANSF_3 DOMAIN-CONTAINING PROTEIN"/>
    <property type="match status" value="1"/>
</dbReference>
<sequence>MTTSHVATKKPPHPDRGAVRLGWLDALRGVAALAVAFHHGTYVYTPNTRAAVLEWFNPGLWGVMVFFLVSGYIIPASLERHGNVRRFWVSRLFRIYPLWVAGAVVLVLLALFGVSPIRGELYRFDPVTATVAHVTMFQDLLTVPNALNVLWTLSYEMAFYLLVVGLFALRLHRRSTAVVSLLLVVAAGLGVLAPVTLLTDAFGAPAVVAAAAVGMAVAIGAAFAGPPSLRMAGMVTGGVLAMALVALNGRNAPWLGVSIVAIMFTGTVIYRAERGEASRWTAWLVCGVVLAATVAQGWWHPGHVEGGAVAWTTTLVLAAVAFAVGLATAKRRTPTWLTMLGTMSFSVYLLHPLLLKVSDATLGRWKEYDNYLPLVVFLLILLPISWAAYTWVEKPMQIKGAALGRRMKSP</sequence>
<dbReference type="InterPro" id="IPR050879">
    <property type="entry name" value="Acyltransferase_3"/>
</dbReference>
<feature type="transmembrane region" description="Helical" evidence="1">
    <location>
        <begin position="253"/>
        <end position="270"/>
    </location>
</feature>
<feature type="transmembrane region" description="Helical" evidence="1">
    <location>
        <begin position="21"/>
        <end position="39"/>
    </location>
</feature>
<comment type="caution">
    <text evidence="3">The sequence shown here is derived from an EMBL/GenBank/DDBJ whole genome shotgun (WGS) entry which is preliminary data.</text>
</comment>